<feature type="region of interest" description="Disordered" evidence="1">
    <location>
        <begin position="1"/>
        <end position="26"/>
    </location>
</feature>
<evidence type="ECO:0000313" key="2">
    <source>
        <dbReference type="EMBL" id="CAI9569603.1"/>
    </source>
</evidence>
<dbReference type="EMBL" id="CATNWA010014250">
    <property type="protein sequence ID" value="CAI9569603.1"/>
    <property type="molecule type" value="Genomic_DNA"/>
</dbReference>
<protein>
    <submittedName>
        <fullName evidence="2">Uncharacterized protein</fullName>
    </submittedName>
</protein>
<name>A0ABN9DAJ0_9NEOB</name>
<evidence type="ECO:0000256" key="1">
    <source>
        <dbReference type="SAM" id="MobiDB-lite"/>
    </source>
</evidence>
<dbReference type="Proteomes" id="UP001162483">
    <property type="component" value="Unassembled WGS sequence"/>
</dbReference>
<sequence>MASRDTQPQTVCKVPQQQLPGHSAADRVQGCSVDRLTDLHGLAGSQLWGLSFGGEGSCRAVQTPNP</sequence>
<feature type="compositionally biased region" description="Polar residues" evidence="1">
    <location>
        <begin position="1"/>
        <end position="20"/>
    </location>
</feature>
<organism evidence="2 3">
    <name type="scientific">Staurois parvus</name>
    <dbReference type="NCBI Taxonomy" id="386267"/>
    <lineage>
        <taxon>Eukaryota</taxon>
        <taxon>Metazoa</taxon>
        <taxon>Chordata</taxon>
        <taxon>Craniata</taxon>
        <taxon>Vertebrata</taxon>
        <taxon>Euteleostomi</taxon>
        <taxon>Amphibia</taxon>
        <taxon>Batrachia</taxon>
        <taxon>Anura</taxon>
        <taxon>Neobatrachia</taxon>
        <taxon>Ranoidea</taxon>
        <taxon>Ranidae</taxon>
        <taxon>Staurois</taxon>
    </lineage>
</organism>
<reference evidence="2" key="1">
    <citation type="submission" date="2023-05" db="EMBL/GenBank/DDBJ databases">
        <authorList>
            <person name="Stuckert A."/>
        </authorList>
    </citation>
    <scope>NUCLEOTIDE SEQUENCE</scope>
</reference>
<feature type="non-terminal residue" evidence="2">
    <location>
        <position position="66"/>
    </location>
</feature>
<evidence type="ECO:0000313" key="3">
    <source>
        <dbReference type="Proteomes" id="UP001162483"/>
    </source>
</evidence>
<gene>
    <name evidence="2" type="ORF">SPARVUS_LOCUS6946551</name>
</gene>
<comment type="caution">
    <text evidence="2">The sequence shown here is derived from an EMBL/GenBank/DDBJ whole genome shotgun (WGS) entry which is preliminary data.</text>
</comment>
<proteinExistence type="predicted"/>
<accession>A0ABN9DAJ0</accession>
<keyword evidence="3" id="KW-1185">Reference proteome</keyword>